<evidence type="ECO:0000259" key="5">
    <source>
        <dbReference type="Pfam" id="PF01494"/>
    </source>
</evidence>
<dbReference type="InterPro" id="IPR036188">
    <property type="entry name" value="FAD/NAD-bd_sf"/>
</dbReference>
<dbReference type="PANTHER" id="PTHR43004:SF19">
    <property type="entry name" value="BINDING MONOOXYGENASE, PUTATIVE (JCVI)-RELATED"/>
    <property type="match status" value="1"/>
</dbReference>
<dbReference type="Pfam" id="PF01494">
    <property type="entry name" value="FAD_binding_3"/>
    <property type="match status" value="1"/>
</dbReference>
<dbReference type="InterPro" id="IPR002938">
    <property type="entry name" value="FAD-bd"/>
</dbReference>
<protein>
    <submittedName>
        <fullName evidence="6">Monooxygenase, FAD-binding protein</fullName>
    </submittedName>
</protein>
<dbReference type="Proteomes" id="UP000076881">
    <property type="component" value="Unassembled WGS sequence"/>
</dbReference>
<evidence type="ECO:0000313" key="6">
    <source>
        <dbReference type="EMBL" id="OAA71726.1"/>
    </source>
</evidence>
<accession>A0A168CS73</accession>
<evidence type="ECO:0000256" key="3">
    <source>
        <dbReference type="ARBA" id="ARBA00022827"/>
    </source>
</evidence>
<dbReference type="GO" id="GO:0071949">
    <property type="term" value="F:FAD binding"/>
    <property type="evidence" value="ECO:0007669"/>
    <property type="project" value="InterPro"/>
</dbReference>
<evidence type="ECO:0000256" key="2">
    <source>
        <dbReference type="ARBA" id="ARBA00022630"/>
    </source>
</evidence>
<keyword evidence="4" id="KW-0560">Oxidoreductase</keyword>
<feature type="domain" description="FAD-binding" evidence="5">
    <location>
        <begin position="6"/>
        <end position="338"/>
    </location>
</feature>
<gene>
    <name evidence="6" type="ORF">LEL_08961</name>
</gene>
<dbReference type="Gene3D" id="3.30.70.2450">
    <property type="match status" value="1"/>
</dbReference>
<sequence>MSKFYDAVIAGAGPVGLMIAGDLSASGFSVLVLERDEDLKSPWKSLPLGMRSLNTPSVEAFYRRGLLEKLGYYPSGAEKNADSLFAAKKDGFQFGGHFAGQALDANQLDLSLFKYRIPGSVMRPLRTSVEDVVRVLADRAQRSGCEILFGHTVTSIVAQNDNITVQATKDGKTTDFCGRWLIGCDGGRSAVRKAMEVEFIGTEPKMTGYITQAEIEGIEKLTKGFTPTKAGMYIVTGFGSLGMLDFDGGSYDRGQEITNEHLQTVLHRVTCRTDVSLKNVARTMTFTDRTMHAATYRKGRVLLAGDAAHIHSPLGGQGLNLGLGDANNLSWKLAATIRQEIAIGTRTIGTDSNMEVDTILDTFILDSYETERRPVVDSVLEWTRAQIVTLQPDAFGRSIQNVIRDILATSDGMHMFLVRGWGLSQRYTLGEGESTGHELIGSTAPDFEFDDDVRLGVKLQDGKAWFVDFGNDTQLERLLARFKNTVNYCTIGAKDTRGLKAVLVRPDGVVSWAAEGTSANYNALQGILVQWFSY</sequence>
<organism evidence="6 7">
    <name type="scientific">Akanthomyces lecanii RCEF 1005</name>
    <dbReference type="NCBI Taxonomy" id="1081108"/>
    <lineage>
        <taxon>Eukaryota</taxon>
        <taxon>Fungi</taxon>
        <taxon>Dikarya</taxon>
        <taxon>Ascomycota</taxon>
        <taxon>Pezizomycotina</taxon>
        <taxon>Sordariomycetes</taxon>
        <taxon>Hypocreomycetidae</taxon>
        <taxon>Hypocreales</taxon>
        <taxon>Cordycipitaceae</taxon>
        <taxon>Akanthomyces</taxon>
        <taxon>Cordyceps confragosa</taxon>
    </lineage>
</organism>
<dbReference type="GO" id="GO:0016709">
    <property type="term" value="F:oxidoreductase activity, acting on paired donors, with incorporation or reduction of molecular oxygen, NAD(P)H as one donor, and incorporation of one atom of oxygen"/>
    <property type="evidence" value="ECO:0007669"/>
    <property type="project" value="UniProtKB-ARBA"/>
</dbReference>
<comment type="caution">
    <text evidence="6">The sequence shown here is derived from an EMBL/GenBank/DDBJ whole genome shotgun (WGS) entry which is preliminary data.</text>
</comment>
<comment type="cofactor">
    <cofactor evidence="1">
        <name>FAD</name>
        <dbReference type="ChEBI" id="CHEBI:57692"/>
    </cofactor>
</comment>
<evidence type="ECO:0000256" key="4">
    <source>
        <dbReference type="ARBA" id="ARBA00023002"/>
    </source>
</evidence>
<dbReference type="AlphaFoldDB" id="A0A168CS73"/>
<dbReference type="Gene3D" id="3.50.50.60">
    <property type="entry name" value="FAD/NAD(P)-binding domain"/>
    <property type="match status" value="1"/>
</dbReference>
<keyword evidence="7" id="KW-1185">Reference proteome</keyword>
<reference evidence="6 7" key="1">
    <citation type="journal article" date="2016" name="Genome Biol. Evol.">
        <title>Divergent and convergent evolution of fungal pathogenicity.</title>
        <authorList>
            <person name="Shang Y."/>
            <person name="Xiao G."/>
            <person name="Zheng P."/>
            <person name="Cen K."/>
            <person name="Zhan S."/>
            <person name="Wang C."/>
        </authorList>
    </citation>
    <scope>NUCLEOTIDE SEQUENCE [LARGE SCALE GENOMIC DNA]</scope>
    <source>
        <strain evidence="6 7">RCEF 1005</strain>
    </source>
</reference>
<dbReference type="EMBL" id="AZHF01000008">
    <property type="protein sequence ID" value="OAA71726.1"/>
    <property type="molecule type" value="Genomic_DNA"/>
</dbReference>
<dbReference type="PRINTS" id="PR00420">
    <property type="entry name" value="RNGMNOXGNASE"/>
</dbReference>
<keyword evidence="3" id="KW-0274">FAD</keyword>
<dbReference type="Pfam" id="PF21274">
    <property type="entry name" value="Rng_hyd_C"/>
    <property type="match status" value="1"/>
</dbReference>
<name>A0A168CS73_CORDF</name>
<dbReference type="Gene3D" id="3.40.30.120">
    <property type="match status" value="1"/>
</dbReference>
<dbReference type="OrthoDB" id="1716816at2759"/>
<keyword evidence="6" id="KW-0503">Monooxygenase</keyword>
<evidence type="ECO:0000313" key="7">
    <source>
        <dbReference type="Proteomes" id="UP000076881"/>
    </source>
</evidence>
<dbReference type="STRING" id="1081108.A0A168CS73"/>
<dbReference type="InterPro" id="IPR050641">
    <property type="entry name" value="RIFMO-like"/>
</dbReference>
<proteinExistence type="predicted"/>
<dbReference type="PANTHER" id="PTHR43004">
    <property type="entry name" value="TRK SYSTEM POTASSIUM UPTAKE PROTEIN"/>
    <property type="match status" value="1"/>
</dbReference>
<keyword evidence="2" id="KW-0285">Flavoprotein</keyword>
<dbReference type="SUPFAM" id="SSF51905">
    <property type="entry name" value="FAD/NAD(P)-binding domain"/>
    <property type="match status" value="1"/>
</dbReference>
<evidence type="ECO:0000256" key="1">
    <source>
        <dbReference type="ARBA" id="ARBA00001974"/>
    </source>
</evidence>